<keyword evidence="6" id="KW-0520">NAD</keyword>
<dbReference type="PANTHER" id="PTHR22912:SF217">
    <property type="entry name" value="DIHYDROLIPOYL DEHYDROGENASE"/>
    <property type="match status" value="1"/>
</dbReference>
<dbReference type="InterPro" id="IPR023753">
    <property type="entry name" value="FAD/NAD-binding_dom"/>
</dbReference>
<dbReference type="SUPFAM" id="SSF55424">
    <property type="entry name" value="FAD/NAD-linked reductases, dimerisation (C-terminal) domain"/>
    <property type="match status" value="1"/>
</dbReference>
<dbReference type="InterPro" id="IPR004099">
    <property type="entry name" value="Pyr_nucl-diS_OxRdtase_dimer"/>
</dbReference>
<keyword evidence="3" id="KW-0285">Flavoprotein</keyword>
<feature type="domain" description="Pyridine nucleotide-disulphide oxidoreductase dimerisation" evidence="7">
    <location>
        <begin position="160"/>
        <end position="264"/>
    </location>
</feature>
<dbReference type="GO" id="GO:0016491">
    <property type="term" value="F:oxidoreductase activity"/>
    <property type="evidence" value="ECO:0007669"/>
    <property type="project" value="UniProtKB-KW"/>
</dbReference>
<evidence type="ECO:0000259" key="7">
    <source>
        <dbReference type="Pfam" id="PF02852"/>
    </source>
</evidence>
<evidence type="ECO:0000259" key="8">
    <source>
        <dbReference type="Pfam" id="PF07992"/>
    </source>
</evidence>
<dbReference type="Pfam" id="PF02852">
    <property type="entry name" value="Pyr_redox_dim"/>
    <property type="match status" value="1"/>
</dbReference>
<dbReference type="Gene3D" id="3.50.50.60">
    <property type="entry name" value="FAD/NAD(P)-binding domain"/>
    <property type="match status" value="2"/>
</dbReference>
<accession>A0ABD5Q823</accession>
<gene>
    <name evidence="9" type="ORF">ACFO9K_21625</name>
</gene>
<dbReference type="GeneID" id="73047594"/>
<evidence type="ECO:0000256" key="3">
    <source>
        <dbReference type="ARBA" id="ARBA00022630"/>
    </source>
</evidence>
<evidence type="ECO:0000256" key="4">
    <source>
        <dbReference type="ARBA" id="ARBA00022827"/>
    </source>
</evidence>
<dbReference type="Pfam" id="PF07992">
    <property type="entry name" value="Pyr_redox_2"/>
    <property type="match status" value="1"/>
</dbReference>
<evidence type="ECO:0000256" key="5">
    <source>
        <dbReference type="ARBA" id="ARBA00023002"/>
    </source>
</evidence>
<dbReference type="Proteomes" id="UP001595945">
    <property type="component" value="Unassembled WGS sequence"/>
</dbReference>
<dbReference type="SUPFAM" id="SSF51905">
    <property type="entry name" value="FAD/NAD(P)-binding domain"/>
    <property type="match status" value="1"/>
</dbReference>
<reference evidence="9 10" key="1">
    <citation type="journal article" date="2019" name="Int. J. Syst. Evol. Microbiol.">
        <title>The Global Catalogue of Microorganisms (GCM) 10K type strain sequencing project: providing services to taxonomists for standard genome sequencing and annotation.</title>
        <authorList>
            <consortium name="The Broad Institute Genomics Platform"/>
            <consortium name="The Broad Institute Genome Sequencing Center for Infectious Disease"/>
            <person name="Wu L."/>
            <person name="Ma J."/>
        </authorList>
    </citation>
    <scope>NUCLEOTIDE SEQUENCE [LARGE SCALE GENOMIC DNA]</scope>
    <source>
        <strain evidence="9 10">XZYJ18</strain>
    </source>
</reference>
<protein>
    <submittedName>
        <fullName evidence="9">FAD-dependent oxidoreductase</fullName>
    </submittedName>
</protein>
<comment type="similarity">
    <text evidence="2">Belongs to the class-I pyridine nucleotide-disulfide oxidoreductase family.</text>
</comment>
<dbReference type="InterPro" id="IPR036188">
    <property type="entry name" value="FAD/NAD-bd_sf"/>
</dbReference>
<dbReference type="PANTHER" id="PTHR22912">
    <property type="entry name" value="DISULFIDE OXIDOREDUCTASE"/>
    <property type="match status" value="1"/>
</dbReference>
<evidence type="ECO:0000256" key="6">
    <source>
        <dbReference type="ARBA" id="ARBA00023027"/>
    </source>
</evidence>
<dbReference type="InterPro" id="IPR050151">
    <property type="entry name" value="Class-I_Pyr_Nuc-Dis_Oxidored"/>
</dbReference>
<dbReference type="EMBL" id="JBHSHT010000004">
    <property type="protein sequence ID" value="MFC4826854.1"/>
    <property type="molecule type" value="Genomic_DNA"/>
</dbReference>
<dbReference type="Gene3D" id="3.30.390.30">
    <property type="match status" value="1"/>
</dbReference>
<evidence type="ECO:0000313" key="9">
    <source>
        <dbReference type="EMBL" id="MFC4826854.1"/>
    </source>
</evidence>
<proteinExistence type="inferred from homology"/>
<keyword evidence="10" id="KW-1185">Reference proteome</keyword>
<evidence type="ECO:0000313" key="10">
    <source>
        <dbReference type="Proteomes" id="UP001595945"/>
    </source>
</evidence>
<comment type="caution">
    <text evidence="9">The sequence shown here is derived from an EMBL/GenBank/DDBJ whole genome shotgun (WGS) entry which is preliminary data.</text>
</comment>
<dbReference type="FunFam" id="3.30.390.30:FF:000001">
    <property type="entry name" value="Dihydrolipoyl dehydrogenase"/>
    <property type="match status" value="1"/>
</dbReference>
<keyword evidence="4" id="KW-0274">FAD</keyword>
<dbReference type="InterPro" id="IPR016156">
    <property type="entry name" value="FAD/NAD-linked_Rdtase_dimer_sf"/>
</dbReference>
<evidence type="ECO:0000256" key="1">
    <source>
        <dbReference type="ARBA" id="ARBA00001974"/>
    </source>
</evidence>
<organism evidence="9 10">
    <name type="scientific">Halorussus aquaticus</name>
    <dbReference type="NCBI Taxonomy" id="2953748"/>
    <lineage>
        <taxon>Archaea</taxon>
        <taxon>Methanobacteriati</taxon>
        <taxon>Methanobacteriota</taxon>
        <taxon>Stenosarchaea group</taxon>
        <taxon>Halobacteria</taxon>
        <taxon>Halobacteriales</taxon>
        <taxon>Haladaptataceae</taxon>
        <taxon>Halorussus</taxon>
    </lineage>
</organism>
<sequence>MAASRRGLDVALVEKGPLGGTCLTRGCDPSKTLLHRADIVEQIRRSSEFGIDTDVRDANFERIIDESNRPWDEKARRIEENLRDLDGFTLYKAEGQFVDDRGFVETNEYLETSAENVWAFGDAIGGPQFRHTANHESQVVFRNAVRDRRDAVDYTGNSHAIFSAPEVASLGQTEQELEANDRDYATGRKEFTEVAMGTALKDEDGFVKVLADPDDGEILGCHVLGSDASTLIHEVAVAMTAGDGTVADVEDTIHIHPALSEVVEGAFENVSE</sequence>
<keyword evidence="5" id="KW-0560">Oxidoreductase</keyword>
<dbReference type="RefSeq" id="WP_254270521.1">
    <property type="nucleotide sequence ID" value="NZ_CP100402.1"/>
</dbReference>
<dbReference type="AlphaFoldDB" id="A0ABD5Q823"/>
<evidence type="ECO:0000256" key="2">
    <source>
        <dbReference type="ARBA" id="ARBA00007532"/>
    </source>
</evidence>
<comment type="cofactor">
    <cofactor evidence="1">
        <name>FAD</name>
        <dbReference type="ChEBI" id="CHEBI:57692"/>
    </cofactor>
</comment>
<name>A0ABD5Q823_9EURY</name>
<feature type="domain" description="FAD/NAD(P)-binding" evidence="8">
    <location>
        <begin position="91"/>
        <end position="135"/>
    </location>
</feature>